<evidence type="ECO:0000313" key="1">
    <source>
        <dbReference type="EMBL" id="GFN82571.1"/>
    </source>
</evidence>
<evidence type="ECO:0000313" key="2">
    <source>
        <dbReference type="Proteomes" id="UP000735302"/>
    </source>
</evidence>
<dbReference type="AlphaFoldDB" id="A0AAV3YJL4"/>
<reference evidence="1 2" key="1">
    <citation type="journal article" date="2021" name="Elife">
        <title>Chloroplast acquisition without the gene transfer in kleptoplastic sea slugs, Plakobranchus ocellatus.</title>
        <authorList>
            <person name="Maeda T."/>
            <person name="Takahashi S."/>
            <person name="Yoshida T."/>
            <person name="Shimamura S."/>
            <person name="Takaki Y."/>
            <person name="Nagai Y."/>
            <person name="Toyoda A."/>
            <person name="Suzuki Y."/>
            <person name="Arimoto A."/>
            <person name="Ishii H."/>
            <person name="Satoh N."/>
            <person name="Nishiyama T."/>
            <person name="Hasebe M."/>
            <person name="Maruyama T."/>
            <person name="Minagawa J."/>
            <person name="Obokata J."/>
            <person name="Shigenobu S."/>
        </authorList>
    </citation>
    <scope>NUCLEOTIDE SEQUENCE [LARGE SCALE GENOMIC DNA]</scope>
</reference>
<protein>
    <submittedName>
        <fullName evidence="1">Uncharacterized protein</fullName>
    </submittedName>
</protein>
<gene>
    <name evidence="1" type="ORF">PoB_000907700</name>
</gene>
<comment type="caution">
    <text evidence="1">The sequence shown here is derived from an EMBL/GenBank/DDBJ whole genome shotgun (WGS) entry which is preliminary data.</text>
</comment>
<dbReference type="EMBL" id="BLXT01001005">
    <property type="protein sequence ID" value="GFN82571.1"/>
    <property type="molecule type" value="Genomic_DNA"/>
</dbReference>
<dbReference type="Proteomes" id="UP000735302">
    <property type="component" value="Unassembled WGS sequence"/>
</dbReference>
<organism evidence="1 2">
    <name type="scientific">Plakobranchus ocellatus</name>
    <dbReference type="NCBI Taxonomy" id="259542"/>
    <lineage>
        <taxon>Eukaryota</taxon>
        <taxon>Metazoa</taxon>
        <taxon>Spiralia</taxon>
        <taxon>Lophotrochozoa</taxon>
        <taxon>Mollusca</taxon>
        <taxon>Gastropoda</taxon>
        <taxon>Heterobranchia</taxon>
        <taxon>Euthyneura</taxon>
        <taxon>Panpulmonata</taxon>
        <taxon>Sacoglossa</taxon>
        <taxon>Placobranchoidea</taxon>
        <taxon>Plakobranchidae</taxon>
        <taxon>Plakobranchus</taxon>
    </lineage>
</organism>
<name>A0AAV3YJL4_9GAST</name>
<proteinExistence type="predicted"/>
<accession>A0AAV3YJL4</accession>
<sequence>MWPRMYDDDEGQPLTPDHYICSYPRAGSKSALIQVALLGKQGTHTVRPIKKKMISGYSALIKLGHQWRAYSQTHNRAIADIRHKAIKDPYFYPQTFSALVKPLMRPNPRNNDYKEWN</sequence>
<keyword evidence="2" id="KW-1185">Reference proteome</keyword>